<dbReference type="GeneID" id="10361545"/>
<dbReference type="Proteomes" id="UP000008138">
    <property type="component" value="Chromosome"/>
</dbReference>
<accession>F2L567</accession>
<sequence length="227" mass="25242">MGLVLVDLDGTLIPLEAWDPVFYEISATVAGRIGIQPGEFWSLVKALHYQLMRRLNFKAFDWQYLVESVASSFGVYEVPKIEDVLAKYVSGFPVIDGAYDLLRGINDLGLKVAIATNGLRRYQSIVVEALGFSKYIVGLRTSDDYGCAKNCKEYFDGASLMIGDNPVFDVYFPKKFGLKTVFVGDWDKAVLKYGELLGVDLSYVRPDRAAANLAEALDAVREIARDL</sequence>
<dbReference type="Gene3D" id="3.40.50.1000">
    <property type="entry name" value="HAD superfamily/HAD-like"/>
    <property type="match status" value="1"/>
</dbReference>
<dbReference type="Pfam" id="PF00702">
    <property type="entry name" value="Hydrolase"/>
    <property type="match status" value="1"/>
</dbReference>
<protein>
    <submittedName>
        <fullName evidence="1">Haloacid dehalogenase domain protein hydrolase</fullName>
    </submittedName>
</protein>
<dbReference type="EMBL" id="CP002590">
    <property type="protein sequence ID" value="AEA13492.1"/>
    <property type="molecule type" value="Genomic_DNA"/>
</dbReference>
<dbReference type="OrthoDB" id="26932at2157"/>
<evidence type="ECO:0000313" key="2">
    <source>
        <dbReference type="Proteomes" id="UP000008138"/>
    </source>
</evidence>
<organism evidence="1 2">
    <name type="scientific">Thermoproteus uzoniensis (strain 768-20)</name>
    <dbReference type="NCBI Taxonomy" id="999630"/>
    <lineage>
        <taxon>Archaea</taxon>
        <taxon>Thermoproteota</taxon>
        <taxon>Thermoprotei</taxon>
        <taxon>Thermoproteales</taxon>
        <taxon>Thermoproteaceae</taxon>
        <taxon>Thermoproteus</taxon>
    </lineage>
</organism>
<keyword evidence="2" id="KW-1185">Reference proteome</keyword>
<dbReference type="GO" id="GO:0016787">
    <property type="term" value="F:hydrolase activity"/>
    <property type="evidence" value="ECO:0007669"/>
    <property type="project" value="UniProtKB-KW"/>
</dbReference>
<dbReference type="KEGG" id="tuz:TUZN_2034"/>
<keyword evidence="1" id="KW-0378">Hydrolase</keyword>
<evidence type="ECO:0000313" key="1">
    <source>
        <dbReference type="EMBL" id="AEA13492.1"/>
    </source>
</evidence>
<dbReference type="STRING" id="999630.TUZN_2034"/>
<dbReference type="InterPro" id="IPR036412">
    <property type="entry name" value="HAD-like_sf"/>
</dbReference>
<proteinExistence type="predicted"/>
<dbReference type="RefSeq" id="WP_013680827.1">
    <property type="nucleotide sequence ID" value="NC_015315.1"/>
</dbReference>
<dbReference type="SUPFAM" id="SSF56784">
    <property type="entry name" value="HAD-like"/>
    <property type="match status" value="1"/>
</dbReference>
<dbReference type="HOGENOM" id="CLU_093397_0_0_2"/>
<dbReference type="SFLD" id="SFLDS00003">
    <property type="entry name" value="Haloacid_Dehalogenase"/>
    <property type="match status" value="1"/>
</dbReference>
<reference evidence="1 2" key="1">
    <citation type="journal article" date="2011" name="J. Bacteriol.">
        <title>Complete genome sequence of the thermoacidophilic crenarchaeon Thermoproteus uzoniensis 768-20.</title>
        <authorList>
            <person name="Mardanov A.V."/>
            <person name="Gumerov V.M."/>
            <person name="Beletsky A.V."/>
            <person name="Prokofeva M.I."/>
            <person name="Bonch-Osmolovskaya E.A."/>
            <person name="Ravin N.V."/>
            <person name="Skryabin K.G."/>
        </authorList>
    </citation>
    <scope>NUCLEOTIDE SEQUENCE [LARGE SCALE GENOMIC DNA]</scope>
    <source>
        <strain evidence="1 2">768-20</strain>
    </source>
</reference>
<dbReference type="AlphaFoldDB" id="F2L567"/>
<dbReference type="InterPro" id="IPR023214">
    <property type="entry name" value="HAD_sf"/>
</dbReference>
<dbReference type="Gene3D" id="1.10.150.520">
    <property type="match status" value="1"/>
</dbReference>
<dbReference type="eggNOG" id="arCOG02291">
    <property type="taxonomic scope" value="Archaea"/>
</dbReference>
<reference key="2">
    <citation type="submission" date="2011-03" db="EMBL/GenBank/DDBJ databases">
        <title>Complete genome sequence of the thermoacidophilic crenarchaeon Thermoproteus uzoniensis 768-20.</title>
        <authorList>
            <person name="Mardanov A.V."/>
            <person name="Gumerov V.M."/>
            <person name="Beletsky A.V."/>
            <person name="Prokofeva M.I."/>
            <person name="Bonch-Osmolovskaya E.A."/>
            <person name="Ravin N.V."/>
            <person name="Skryabin K.G."/>
        </authorList>
    </citation>
    <scope>NUCLEOTIDE SEQUENCE</scope>
    <source>
        <strain>768-20</strain>
    </source>
</reference>
<name>F2L567_THEU7</name>
<gene>
    <name evidence="1" type="ordered locus">TUZN_2034</name>
</gene>
<dbReference type="SFLD" id="SFLDG01129">
    <property type="entry name" value="C1.5:_HAD__Beta-PGM__Phosphata"/>
    <property type="match status" value="1"/>
</dbReference>